<gene>
    <name evidence="2" type="ORF">KSB_61260</name>
</gene>
<protein>
    <submittedName>
        <fullName evidence="2">Uncharacterized protein</fullName>
    </submittedName>
</protein>
<feature type="chain" id="PRO_5046692982" evidence="1">
    <location>
        <begin position="24"/>
        <end position="92"/>
    </location>
</feature>
<evidence type="ECO:0000313" key="3">
    <source>
        <dbReference type="Proteomes" id="UP000654345"/>
    </source>
</evidence>
<feature type="signal peptide" evidence="1">
    <location>
        <begin position="1"/>
        <end position="23"/>
    </location>
</feature>
<evidence type="ECO:0000256" key="1">
    <source>
        <dbReference type="SAM" id="SignalP"/>
    </source>
</evidence>
<proteinExistence type="predicted"/>
<comment type="caution">
    <text evidence="2">The sequence shown here is derived from an EMBL/GenBank/DDBJ whole genome shotgun (WGS) entry which is preliminary data.</text>
</comment>
<accession>A0ABQ3UXP3</accession>
<organism evidence="2 3">
    <name type="scientific">Ktedonobacter robiniae</name>
    <dbReference type="NCBI Taxonomy" id="2778365"/>
    <lineage>
        <taxon>Bacteria</taxon>
        <taxon>Bacillati</taxon>
        <taxon>Chloroflexota</taxon>
        <taxon>Ktedonobacteria</taxon>
        <taxon>Ktedonobacterales</taxon>
        <taxon>Ktedonobacteraceae</taxon>
        <taxon>Ktedonobacter</taxon>
    </lineage>
</organism>
<sequence>MKSRFAKGCFLAFLIILWLTGCGGTGQTERTTSSNILHASGTGQTEETTGLNVLYVFRTNPLPIPGVHHLPPLNRVIATQHKYKVFMMLLML</sequence>
<dbReference type="EMBL" id="BNJG01000002">
    <property type="protein sequence ID" value="GHO57651.1"/>
    <property type="molecule type" value="Genomic_DNA"/>
</dbReference>
<name>A0ABQ3UXP3_9CHLR</name>
<dbReference type="PROSITE" id="PS51257">
    <property type="entry name" value="PROKAR_LIPOPROTEIN"/>
    <property type="match status" value="1"/>
</dbReference>
<dbReference type="Proteomes" id="UP000654345">
    <property type="component" value="Unassembled WGS sequence"/>
</dbReference>
<keyword evidence="3" id="KW-1185">Reference proteome</keyword>
<reference evidence="2 3" key="1">
    <citation type="journal article" date="2021" name="Int. J. Syst. Evol. Microbiol.">
        <title>Reticulibacter mediterranei gen. nov., sp. nov., within the new family Reticulibacteraceae fam. nov., and Ktedonospora formicarum gen. nov., sp. nov., Ktedonobacter robiniae sp. nov., Dictyobacter formicarum sp. nov. and Dictyobacter arantiisoli sp. nov., belonging to the class Ktedonobacteria.</title>
        <authorList>
            <person name="Yabe S."/>
            <person name="Zheng Y."/>
            <person name="Wang C.M."/>
            <person name="Sakai Y."/>
            <person name="Abe K."/>
            <person name="Yokota A."/>
            <person name="Donadio S."/>
            <person name="Cavaletti L."/>
            <person name="Monciardini P."/>
        </authorList>
    </citation>
    <scope>NUCLEOTIDE SEQUENCE [LARGE SCALE GENOMIC DNA]</scope>
    <source>
        <strain evidence="2 3">SOSP1-30</strain>
    </source>
</reference>
<evidence type="ECO:0000313" key="2">
    <source>
        <dbReference type="EMBL" id="GHO57651.1"/>
    </source>
</evidence>
<keyword evidence="1" id="KW-0732">Signal</keyword>